<feature type="compositionally biased region" description="Polar residues" evidence="1">
    <location>
        <begin position="105"/>
        <end position="120"/>
    </location>
</feature>
<evidence type="ECO:0000313" key="2">
    <source>
        <dbReference type="EMBL" id="PIR68354.1"/>
    </source>
</evidence>
<protein>
    <submittedName>
        <fullName evidence="2">Uncharacterized protein</fullName>
    </submittedName>
</protein>
<feature type="compositionally biased region" description="Basic and acidic residues" evidence="1">
    <location>
        <begin position="288"/>
        <end position="302"/>
    </location>
</feature>
<organism evidence="2 3">
    <name type="scientific">Candidatus Nomurabacteria bacterium CG10_big_fil_rev_8_21_14_0_10_35_16</name>
    <dbReference type="NCBI Taxonomy" id="1974731"/>
    <lineage>
        <taxon>Bacteria</taxon>
        <taxon>Candidatus Nomuraibacteriota</taxon>
    </lineage>
</organism>
<feature type="region of interest" description="Disordered" evidence="1">
    <location>
        <begin position="98"/>
        <end position="126"/>
    </location>
</feature>
<name>A0A2H0TD88_9BACT</name>
<proteinExistence type="predicted"/>
<evidence type="ECO:0000256" key="1">
    <source>
        <dbReference type="SAM" id="MobiDB-lite"/>
    </source>
</evidence>
<dbReference type="AlphaFoldDB" id="A0A2H0TD88"/>
<comment type="caution">
    <text evidence="2">The sequence shown here is derived from an EMBL/GenBank/DDBJ whole genome shotgun (WGS) entry which is preliminary data.</text>
</comment>
<reference evidence="3" key="1">
    <citation type="submission" date="2017-09" db="EMBL/GenBank/DDBJ databases">
        <title>Depth-based differentiation of microbial function through sediment-hosted aquifers and enrichment of novel symbionts in the deep terrestrial subsurface.</title>
        <authorList>
            <person name="Probst A.J."/>
            <person name="Ladd B."/>
            <person name="Jarett J.K."/>
            <person name="Geller-Mcgrath D.E."/>
            <person name="Sieber C.M.K."/>
            <person name="Emerson J.B."/>
            <person name="Anantharaman K."/>
            <person name="Thomas B.C."/>
            <person name="Malmstrom R."/>
            <person name="Stieglmeier M."/>
            <person name="Klingl A."/>
            <person name="Woyke T."/>
            <person name="Ryan C.M."/>
            <person name="Banfield J.F."/>
        </authorList>
    </citation>
    <scope>NUCLEOTIDE SEQUENCE [LARGE SCALE GENOMIC DNA]</scope>
</reference>
<accession>A0A2H0TD88</accession>
<evidence type="ECO:0000313" key="3">
    <source>
        <dbReference type="Proteomes" id="UP000230094"/>
    </source>
</evidence>
<sequence>MTNKLQQTIKEELEKLPKENQEAIGSVNWVKISEEIGRKNNLLEEEINNLQVETLLILTGIEDFDLYALSIEREVGLSKSEAEKISKEVTEKIFDPILEKIPTEEQATPSASSENKNTDNAGDELDERFSGLSEGIRKIIVQSGYYTKLYVVAEENKLTVPQMGTLEEITTGVITNSIHPEDFEKMLVKNLGLPAGTVQKIVGEINEKILGPVREKMKEVYSRPESSAYEIKPQIKKNVVKVIRPTSEATDPLLDTMELKEGNPTVDQKMQPILGQKLADSYKASTVKTDHSIENMTKDKNVSRGAPKTYPPNADPYREIPE</sequence>
<dbReference type="Proteomes" id="UP000230094">
    <property type="component" value="Unassembled WGS sequence"/>
</dbReference>
<dbReference type="EMBL" id="PFCQ01000007">
    <property type="protein sequence ID" value="PIR68354.1"/>
    <property type="molecule type" value="Genomic_DNA"/>
</dbReference>
<feature type="region of interest" description="Disordered" evidence="1">
    <location>
        <begin position="286"/>
        <end position="322"/>
    </location>
</feature>
<gene>
    <name evidence="2" type="ORF">COU49_01395</name>
</gene>